<organism evidence="2">
    <name type="scientific">mine drainage metagenome</name>
    <dbReference type="NCBI Taxonomy" id="410659"/>
    <lineage>
        <taxon>unclassified sequences</taxon>
        <taxon>metagenomes</taxon>
        <taxon>ecological metagenomes</taxon>
    </lineage>
</organism>
<dbReference type="EMBL" id="MLJW01008084">
    <property type="protein sequence ID" value="OIQ64477.1"/>
    <property type="molecule type" value="Genomic_DNA"/>
</dbReference>
<comment type="caution">
    <text evidence="2">The sequence shown here is derived from an EMBL/GenBank/DDBJ whole genome shotgun (WGS) entry which is preliminary data.</text>
</comment>
<name>A0A1J5PLR2_9ZZZZ</name>
<evidence type="ECO:0000313" key="2">
    <source>
        <dbReference type="EMBL" id="OIQ64477.1"/>
    </source>
</evidence>
<feature type="region of interest" description="Disordered" evidence="1">
    <location>
        <begin position="64"/>
        <end position="90"/>
    </location>
</feature>
<feature type="compositionally biased region" description="Low complexity" evidence="1">
    <location>
        <begin position="64"/>
        <end position="74"/>
    </location>
</feature>
<feature type="compositionally biased region" description="Basic and acidic residues" evidence="1">
    <location>
        <begin position="1"/>
        <end position="13"/>
    </location>
</feature>
<sequence length="90" mass="9224">MCARDGSTKKDTRSPVNAPTVTSMTRSIAEPRGLRWLRVGTSSTITAVTVAALRLGLMAAIKASGATASTSKASNPASPEYGMNTAMAPP</sequence>
<evidence type="ECO:0000256" key="1">
    <source>
        <dbReference type="SAM" id="MobiDB-lite"/>
    </source>
</evidence>
<accession>A0A1J5PLR2</accession>
<feature type="region of interest" description="Disordered" evidence="1">
    <location>
        <begin position="1"/>
        <end position="25"/>
    </location>
</feature>
<proteinExistence type="predicted"/>
<dbReference type="AlphaFoldDB" id="A0A1J5PLR2"/>
<protein>
    <submittedName>
        <fullName evidence="2">Uncharacterized protein</fullName>
    </submittedName>
</protein>
<reference evidence="2" key="1">
    <citation type="submission" date="2016-10" db="EMBL/GenBank/DDBJ databases">
        <title>Sequence of Gallionella enrichment culture.</title>
        <authorList>
            <person name="Poehlein A."/>
            <person name="Muehling M."/>
            <person name="Daniel R."/>
        </authorList>
    </citation>
    <scope>NUCLEOTIDE SEQUENCE</scope>
</reference>
<feature type="compositionally biased region" description="Polar residues" evidence="1">
    <location>
        <begin position="14"/>
        <end position="25"/>
    </location>
</feature>
<gene>
    <name evidence="2" type="ORF">GALL_539730</name>
</gene>